<dbReference type="InterPro" id="IPR036890">
    <property type="entry name" value="HATPase_C_sf"/>
</dbReference>
<dbReference type="CDD" id="cd00075">
    <property type="entry name" value="HATPase"/>
    <property type="match status" value="1"/>
</dbReference>
<dbReference type="FunFam" id="3.30.565.10:FF:000006">
    <property type="entry name" value="Sensor histidine kinase WalK"/>
    <property type="match status" value="1"/>
</dbReference>
<dbReference type="FunFam" id="1.10.287.130:FF:000001">
    <property type="entry name" value="Two-component sensor histidine kinase"/>
    <property type="match status" value="1"/>
</dbReference>
<dbReference type="SUPFAM" id="SSF55874">
    <property type="entry name" value="ATPase domain of HSP90 chaperone/DNA topoisomerase II/histidine kinase"/>
    <property type="match status" value="1"/>
</dbReference>
<keyword evidence="5 9" id="KW-0418">Kinase</keyword>
<accession>D1CB23</accession>
<dbReference type="InterPro" id="IPR003594">
    <property type="entry name" value="HATPase_dom"/>
</dbReference>
<dbReference type="SUPFAM" id="SSF47384">
    <property type="entry name" value="Homodimeric domain of signal transducing histidine kinase"/>
    <property type="match status" value="1"/>
</dbReference>
<dbReference type="InterPro" id="IPR005467">
    <property type="entry name" value="His_kinase_dom"/>
</dbReference>
<evidence type="ECO:0000313" key="10">
    <source>
        <dbReference type="Proteomes" id="UP000000323"/>
    </source>
</evidence>
<evidence type="ECO:0000256" key="1">
    <source>
        <dbReference type="ARBA" id="ARBA00000085"/>
    </source>
</evidence>
<evidence type="ECO:0000256" key="5">
    <source>
        <dbReference type="ARBA" id="ARBA00022777"/>
    </source>
</evidence>
<reference evidence="10" key="1">
    <citation type="journal article" date="2010" name="Stand. Genomic Sci.">
        <title>Complete genome sequence of 'Thermobaculum terrenum' type strain (YNP1).</title>
        <authorList>
            <person name="Kiss H."/>
            <person name="Cleland D."/>
            <person name="Lapidus A."/>
            <person name="Lucas S."/>
            <person name="Glavina Del Rio T."/>
            <person name="Nolan M."/>
            <person name="Tice H."/>
            <person name="Han C."/>
            <person name="Goodwin L."/>
            <person name="Pitluck S."/>
            <person name="Liolios K."/>
            <person name="Ivanova N."/>
            <person name="Mavromatis K."/>
            <person name="Ovchinnikova G."/>
            <person name="Pati A."/>
            <person name="Chen A."/>
            <person name="Palaniappan K."/>
            <person name="Land M."/>
            <person name="Hauser L."/>
            <person name="Chang Y."/>
            <person name="Jeffries C."/>
            <person name="Lu M."/>
            <person name="Brettin T."/>
            <person name="Detter J."/>
            <person name="Goker M."/>
            <person name="Tindall B."/>
            <person name="Beck B."/>
            <person name="McDermott T."/>
            <person name="Woyke T."/>
            <person name="Bristow J."/>
            <person name="Eisen J."/>
            <person name="Markowitz V."/>
            <person name="Hugenholtz P."/>
            <person name="Kyrpides N."/>
            <person name="Klenk H."/>
            <person name="Cheng J."/>
        </authorList>
    </citation>
    <scope>NUCLEOTIDE SEQUENCE [LARGE SCALE GENOMIC DNA]</scope>
    <source>
        <strain evidence="10">ATCC BAA-798 / YNP1</strain>
    </source>
</reference>
<evidence type="ECO:0000259" key="8">
    <source>
        <dbReference type="PROSITE" id="PS50109"/>
    </source>
</evidence>
<dbReference type="eggNOG" id="COG2205">
    <property type="taxonomic scope" value="Bacteria"/>
</dbReference>
<dbReference type="InterPro" id="IPR036097">
    <property type="entry name" value="HisK_dim/P_sf"/>
</dbReference>
<evidence type="ECO:0000256" key="2">
    <source>
        <dbReference type="ARBA" id="ARBA00012438"/>
    </source>
</evidence>
<dbReference type="EMBL" id="CP001825">
    <property type="protein sequence ID" value="ACZ41988.1"/>
    <property type="molecule type" value="Genomic_DNA"/>
</dbReference>
<name>D1CB23_THET1</name>
<dbReference type="STRING" id="525904.Tter_1072"/>
<organism evidence="9 10">
    <name type="scientific">Thermobaculum terrenum (strain ATCC BAA-798 / CCMEE 7001 / YNP1)</name>
    <dbReference type="NCBI Taxonomy" id="525904"/>
    <lineage>
        <taxon>Bacteria</taxon>
        <taxon>Bacillati</taxon>
        <taxon>Chloroflexota</taxon>
        <taxon>Chloroflexia</taxon>
        <taxon>Candidatus Thermobaculales</taxon>
        <taxon>Candidatus Thermobaculaceae</taxon>
        <taxon>Thermobaculum</taxon>
    </lineage>
</organism>
<protein>
    <recommendedName>
        <fullName evidence="2">histidine kinase</fullName>
        <ecNumber evidence="2">2.7.13.3</ecNumber>
    </recommendedName>
</protein>
<evidence type="ECO:0000256" key="7">
    <source>
        <dbReference type="ARBA" id="ARBA00023136"/>
    </source>
</evidence>
<keyword evidence="10" id="KW-1185">Reference proteome</keyword>
<keyword evidence="6" id="KW-0902">Two-component regulatory system</keyword>
<dbReference type="InterPro" id="IPR003661">
    <property type="entry name" value="HisK_dim/P_dom"/>
</dbReference>
<evidence type="ECO:0000256" key="3">
    <source>
        <dbReference type="ARBA" id="ARBA00022553"/>
    </source>
</evidence>
<dbReference type="InterPro" id="IPR004358">
    <property type="entry name" value="Sig_transdc_His_kin-like_C"/>
</dbReference>
<dbReference type="SMART" id="SM00387">
    <property type="entry name" value="HATPase_c"/>
    <property type="match status" value="1"/>
</dbReference>
<dbReference type="PANTHER" id="PTHR43547:SF2">
    <property type="entry name" value="HYBRID SIGNAL TRANSDUCTION HISTIDINE KINASE C"/>
    <property type="match status" value="1"/>
</dbReference>
<comment type="catalytic activity">
    <reaction evidence="1">
        <text>ATP + protein L-histidine = ADP + protein N-phospho-L-histidine.</text>
        <dbReference type="EC" id="2.7.13.3"/>
    </reaction>
</comment>
<keyword evidence="7" id="KW-0472">Membrane</keyword>
<evidence type="ECO:0000256" key="6">
    <source>
        <dbReference type="ARBA" id="ARBA00023012"/>
    </source>
</evidence>
<evidence type="ECO:0000313" key="9">
    <source>
        <dbReference type="EMBL" id="ACZ41988.1"/>
    </source>
</evidence>
<dbReference type="PROSITE" id="PS50109">
    <property type="entry name" value="HIS_KIN"/>
    <property type="match status" value="1"/>
</dbReference>
<keyword evidence="4" id="KW-0808">Transferase</keyword>
<dbReference type="Gene3D" id="3.30.565.10">
    <property type="entry name" value="Histidine kinase-like ATPase, C-terminal domain"/>
    <property type="match status" value="1"/>
</dbReference>
<dbReference type="EC" id="2.7.13.3" evidence="2"/>
<dbReference type="Gene3D" id="1.10.287.130">
    <property type="match status" value="1"/>
</dbReference>
<dbReference type="AlphaFoldDB" id="D1CB23"/>
<sequence length="354" mass="39147">MDFEQAETSVSSYLETLPDQIGLVGSLCDPYLLTNKNGDILGYSDSTRELLNLRQASNLSNILTAEDYQKIENTLQGNKIAGEEVLVPVAINGETATWLVKSIRSRSGSLFLHRIFLSSEQEEAKNDFLSNVTHELRTPLTALVATTEVMLQDYKDIPQSELGSMINLLHRNTRRLESLVSNLLDVAAIQNGTLHLRKSWASVESLVKDAIDFVQPLLNSKNQRLEIRTISEAPALFVDQRRIISVIVNLLSNASRYGPPNEPIQLIMANEGTLVRISVRQRGPGIPKNEIAMLFKRFYRASTSDKSPVGTGLGLAIVKEVVELHGGTVGVTSQSGKSTTFWFTLPIESRIQGK</sequence>
<dbReference type="OrthoDB" id="9813151at2"/>
<dbReference type="Proteomes" id="UP000000323">
    <property type="component" value="Chromosome 1"/>
</dbReference>
<keyword evidence="3" id="KW-0597">Phosphoprotein</keyword>
<dbReference type="PRINTS" id="PR00344">
    <property type="entry name" value="BCTRLSENSOR"/>
</dbReference>
<dbReference type="SMART" id="SM00388">
    <property type="entry name" value="HisKA"/>
    <property type="match status" value="1"/>
</dbReference>
<gene>
    <name evidence="9" type="ordered locus">Tter_1072</name>
</gene>
<dbReference type="PANTHER" id="PTHR43547">
    <property type="entry name" value="TWO-COMPONENT HISTIDINE KINASE"/>
    <property type="match status" value="1"/>
</dbReference>
<evidence type="ECO:0000256" key="4">
    <source>
        <dbReference type="ARBA" id="ARBA00022679"/>
    </source>
</evidence>
<proteinExistence type="predicted"/>
<dbReference type="Pfam" id="PF02518">
    <property type="entry name" value="HATPase_c"/>
    <property type="match status" value="1"/>
</dbReference>
<dbReference type="HOGENOM" id="CLU_000445_89_2_0"/>
<dbReference type="KEGG" id="ttr:Tter_1072"/>
<dbReference type="CDD" id="cd00082">
    <property type="entry name" value="HisKA"/>
    <property type="match status" value="1"/>
</dbReference>
<dbReference type="GO" id="GO:0000155">
    <property type="term" value="F:phosphorelay sensor kinase activity"/>
    <property type="evidence" value="ECO:0007669"/>
    <property type="project" value="InterPro"/>
</dbReference>
<feature type="domain" description="Histidine kinase" evidence="8">
    <location>
        <begin position="131"/>
        <end position="349"/>
    </location>
</feature>
<dbReference type="Pfam" id="PF00512">
    <property type="entry name" value="HisKA"/>
    <property type="match status" value="1"/>
</dbReference>